<dbReference type="InterPro" id="IPR009000">
    <property type="entry name" value="Transl_B-barrel_sf"/>
</dbReference>
<evidence type="ECO:0000256" key="4">
    <source>
        <dbReference type="ARBA" id="ARBA00022980"/>
    </source>
</evidence>
<comment type="subunit">
    <text evidence="9">Component of the large ribosomal subunit. Interacts with DHX33.</text>
</comment>
<evidence type="ECO:0000256" key="5">
    <source>
        <dbReference type="ARBA" id="ARBA00022990"/>
    </source>
</evidence>
<dbReference type="EMBL" id="KB031150">
    <property type="protein sequence ID" value="ELK01742.1"/>
    <property type="molecule type" value="Genomic_DNA"/>
</dbReference>
<sequence length="303" mass="34563">MSHSKFSTPRKFSASHLRNAAARNHGKVKSFPKDDLSKTVHLTALLGYKAGVTYIVQEVNSPGSKENEKEVVETVTIVETPSMVIVGIHRSKKKALTQYCKKWQDNDGKRQLEKGFNSMKKYCQVIRIIIHTQMHLLPLHQEKAHLRAWHPAQVAFSVAWAGWKGYRRRTEINKICKIGQGYLIKDGKLIENNASADYDLSDKSINPLGGFVHYGEVTNDFIILKGCVMGTKKRVLTLSKFLLVQTKQQALKKIGFKFIDTTSKFGHGCFQTVEEKKAFMGPLRKTELQRKKELNVKNRLYSW</sequence>
<dbReference type="InParanoid" id="L5JS30"/>
<reference evidence="12" key="1">
    <citation type="journal article" date="2013" name="Science">
        <title>Comparative analysis of bat genomes provides insight into the evolution of flight and immunity.</title>
        <authorList>
            <person name="Zhang G."/>
            <person name="Cowled C."/>
            <person name="Shi Z."/>
            <person name="Huang Z."/>
            <person name="Bishop-Lilly K.A."/>
            <person name="Fang X."/>
            <person name="Wynne J.W."/>
            <person name="Xiong Z."/>
            <person name="Baker M.L."/>
            <person name="Zhao W."/>
            <person name="Tachedjian M."/>
            <person name="Zhu Y."/>
            <person name="Zhou P."/>
            <person name="Jiang X."/>
            <person name="Ng J."/>
            <person name="Yang L."/>
            <person name="Wu L."/>
            <person name="Xiao J."/>
            <person name="Feng Y."/>
            <person name="Chen Y."/>
            <person name="Sun X."/>
            <person name="Zhang Y."/>
            <person name="Marsh G.A."/>
            <person name="Crameri G."/>
            <person name="Broder C.C."/>
            <person name="Frey K.G."/>
            <person name="Wang L.F."/>
            <person name="Wang J."/>
        </authorList>
    </citation>
    <scope>NUCLEOTIDE SEQUENCE [LARGE SCALE GENOMIC DNA]</scope>
</reference>
<evidence type="ECO:0000256" key="3">
    <source>
        <dbReference type="ARBA" id="ARBA00022843"/>
    </source>
</evidence>
<evidence type="ECO:0000256" key="6">
    <source>
        <dbReference type="ARBA" id="ARBA00023274"/>
    </source>
</evidence>
<comment type="function">
    <text evidence="7">Component of the large ribosomal subunit. The ribosome is a large ribonucleoprotein complex responsible for the synthesis of proteins in the cell.</text>
</comment>
<keyword evidence="2" id="KW-1017">Isopeptide bond</keyword>
<evidence type="ECO:0000256" key="7">
    <source>
        <dbReference type="ARBA" id="ARBA00034092"/>
    </source>
</evidence>
<dbReference type="GO" id="GO:0003723">
    <property type="term" value="F:RNA binding"/>
    <property type="evidence" value="ECO:0007669"/>
    <property type="project" value="TreeGrafter"/>
</dbReference>
<evidence type="ECO:0000256" key="2">
    <source>
        <dbReference type="ARBA" id="ARBA00022499"/>
    </source>
</evidence>
<dbReference type="AlphaFoldDB" id="L5JS30"/>
<keyword evidence="5" id="KW-0007">Acetylation</keyword>
<keyword evidence="6" id="KW-0687">Ribonucleoprotein</keyword>
<keyword evidence="3" id="KW-0832">Ubl conjugation</keyword>
<dbReference type="PANTHER" id="PTHR11363">
    <property type="entry name" value="60S RIBOSOMAL PROTEIN L3-RELATED"/>
    <property type="match status" value="1"/>
</dbReference>
<evidence type="ECO:0000256" key="10">
    <source>
        <dbReference type="SAM" id="MobiDB-lite"/>
    </source>
</evidence>
<proteinExistence type="inferred from homology"/>
<organism evidence="11 12">
    <name type="scientific">Pteropus alecto</name>
    <name type="common">Black flying fox</name>
    <dbReference type="NCBI Taxonomy" id="9402"/>
    <lineage>
        <taxon>Eukaryota</taxon>
        <taxon>Metazoa</taxon>
        <taxon>Chordata</taxon>
        <taxon>Craniata</taxon>
        <taxon>Vertebrata</taxon>
        <taxon>Euteleostomi</taxon>
        <taxon>Mammalia</taxon>
        <taxon>Eutheria</taxon>
        <taxon>Laurasiatheria</taxon>
        <taxon>Chiroptera</taxon>
        <taxon>Yinpterochiroptera</taxon>
        <taxon>Pteropodoidea</taxon>
        <taxon>Pteropodidae</taxon>
        <taxon>Pteropodinae</taxon>
        <taxon>Pteropus</taxon>
    </lineage>
</organism>
<dbReference type="InterPro" id="IPR045077">
    <property type="entry name" value="L3_arc_euk"/>
</dbReference>
<dbReference type="Gene3D" id="2.40.30.10">
    <property type="entry name" value="Translation factors"/>
    <property type="match status" value="1"/>
</dbReference>
<dbReference type="SUPFAM" id="SSF50447">
    <property type="entry name" value="Translation proteins"/>
    <property type="match status" value="1"/>
</dbReference>
<name>L5JS30_PTEAL</name>
<evidence type="ECO:0000256" key="9">
    <source>
        <dbReference type="ARBA" id="ARBA00046482"/>
    </source>
</evidence>
<keyword evidence="12" id="KW-1185">Reference proteome</keyword>
<evidence type="ECO:0000256" key="1">
    <source>
        <dbReference type="ARBA" id="ARBA00006540"/>
    </source>
</evidence>
<accession>L5JS30</accession>
<dbReference type="GO" id="GO:0003735">
    <property type="term" value="F:structural constituent of ribosome"/>
    <property type="evidence" value="ECO:0007669"/>
    <property type="project" value="InterPro"/>
</dbReference>
<dbReference type="Proteomes" id="UP000010552">
    <property type="component" value="Unassembled WGS sequence"/>
</dbReference>
<dbReference type="GO" id="GO:0006412">
    <property type="term" value="P:translation"/>
    <property type="evidence" value="ECO:0007669"/>
    <property type="project" value="InterPro"/>
</dbReference>
<dbReference type="STRING" id="9402.L5JS30"/>
<dbReference type="FunFam" id="2.40.30.10:FF:000351">
    <property type="entry name" value="Ribosomal protein L3"/>
    <property type="match status" value="1"/>
</dbReference>
<feature type="region of interest" description="Disordered" evidence="10">
    <location>
        <begin position="1"/>
        <end position="30"/>
    </location>
</feature>
<comment type="similarity">
    <text evidence="1">Belongs to the universal ribosomal protein uL3 family.</text>
</comment>
<dbReference type="Gene3D" id="3.30.1430.10">
    <property type="match status" value="1"/>
</dbReference>
<dbReference type="InterPro" id="IPR000597">
    <property type="entry name" value="Ribosomal_uL3"/>
</dbReference>
<protein>
    <recommendedName>
        <fullName evidence="8">60S ribosomal protein L3</fullName>
    </recommendedName>
</protein>
<dbReference type="GO" id="GO:0022625">
    <property type="term" value="C:cytosolic large ribosomal subunit"/>
    <property type="evidence" value="ECO:0007669"/>
    <property type="project" value="TreeGrafter"/>
</dbReference>
<dbReference type="Pfam" id="PF00297">
    <property type="entry name" value="Ribosomal_L3"/>
    <property type="match status" value="2"/>
</dbReference>
<keyword evidence="4 11" id="KW-0689">Ribosomal protein</keyword>
<gene>
    <name evidence="11" type="ORF">PAL_GLEAN10019809</name>
</gene>
<evidence type="ECO:0000256" key="8">
    <source>
        <dbReference type="ARBA" id="ARBA00035354"/>
    </source>
</evidence>
<dbReference type="PANTHER" id="PTHR11363:SF4">
    <property type="entry name" value="LARGE RIBOSOMAL SUBUNIT PROTEIN UL3"/>
    <property type="match status" value="1"/>
</dbReference>
<evidence type="ECO:0000313" key="12">
    <source>
        <dbReference type="Proteomes" id="UP000010552"/>
    </source>
</evidence>
<evidence type="ECO:0000313" key="11">
    <source>
        <dbReference type="EMBL" id="ELK01742.1"/>
    </source>
</evidence>